<protein>
    <submittedName>
        <fullName evidence="2">NYN domain-containing protein</fullName>
    </submittedName>
</protein>
<sequence>MENEKRFAVLIDADNISEKYIKGILDEISNDGVATYKRIYGDWTKPNLGAWKQVLLENSITPIQQYSYTTGKNATDSAMIIDAMDILYSGHVDGFCLVSSDSDFTRLASRLRESGMIVVGMGEKKTPSAFISACHQFKYLEILLCNAEEKNNADAPSETSQQRTDLAAIKRTVLTIIDEVSDEDEWIFISEIGDILVKRYPDFDVRNYGFKKLTPFLKSLNILDIRSTRTSDGNNRLVYVRAKKNHS</sequence>
<organism evidence="2 3">
    <name type="scientific">Merdimmobilis hominis</name>
    <dbReference type="NCBI Taxonomy" id="2897707"/>
    <lineage>
        <taxon>Bacteria</taxon>
        <taxon>Bacillati</taxon>
        <taxon>Bacillota</taxon>
        <taxon>Clostridia</taxon>
        <taxon>Eubacteriales</taxon>
        <taxon>Oscillospiraceae</taxon>
        <taxon>Merdimmobilis</taxon>
    </lineage>
</organism>
<proteinExistence type="predicted"/>
<dbReference type="CDD" id="cd11297">
    <property type="entry name" value="PIN_LabA-like_N_1"/>
    <property type="match status" value="1"/>
</dbReference>
<dbReference type="Pfam" id="PF01936">
    <property type="entry name" value="NYN"/>
    <property type="match status" value="1"/>
</dbReference>
<dbReference type="CDD" id="cd10146">
    <property type="entry name" value="LabA_like_C"/>
    <property type="match status" value="1"/>
</dbReference>
<dbReference type="AlphaFoldDB" id="A0A939BFD1"/>
<evidence type="ECO:0000313" key="2">
    <source>
        <dbReference type="EMBL" id="MBM6921641.1"/>
    </source>
</evidence>
<feature type="domain" description="HTH OST-type" evidence="1">
    <location>
        <begin position="165"/>
        <end position="242"/>
    </location>
</feature>
<dbReference type="GO" id="GO:0004540">
    <property type="term" value="F:RNA nuclease activity"/>
    <property type="evidence" value="ECO:0007669"/>
    <property type="project" value="InterPro"/>
</dbReference>
<dbReference type="InterPro" id="IPR021139">
    <property type="entry name" value="NYN"/>
</dbReference>
<accession>A0A939BFD1</accession>
<dbReference type="Gene3D" id="3.40.50.1010">
    <property type="entry name" value="5'-nuclease"/>
    <property type="match status" value="1"/>
</dbReference>
<dbReference type="PANTHER" id="PTHR35811">
    <property type="entry name" value="SLR1870 PROTEIN"/>
    <property type="match status" value="1"/>
</dbReference>
<evidence type="ECO:0000259" key="1">
    <source>
        <dbReference type="PROSITE" id="PS51644"/>
    </source>
</evidence>
<dbReference type="PROSITE" id="PS51644">
    <property type="entry name" value="HTH_OST"/>
    <property type="match status" value="1"/>
</dbReference>
<comment type="caution">
    <text evidence="2">The sequence shown here is derived from an EMBL/GenBank/DDBJ whole genome shotgun (WGS) entry which is preliminary data.</text>
</comment>
<dbReference type="Gene3D" id="3.30.420.610">
    <property type="entry name" value="LOTUS domain-like"/>
    <property type="match status" value="1"/>
</dbReference>
<evidence type="ECO:0000313" key="3">
    <source>
        <dbReference type="Proteomes" id="UP000774750"/>
    </source>
</evidence>
<keyword evidence="3" id="KW-1185">Reference proteome</keyword>
<dbReference type="EMBL" id="JACJKY010000021">
    <property type="protein sequence ID" value="MBM6921641.1"/>
    <property type="molecule type" value="Genomic_DNA"/>
</dbReference>
<reference evidence="2" key="1">
    <citation type="submission" date="2020-08" db="EMBL/GenBank/DDBJ databases">
        <authorList>
            <person name="Cejkova D."/>
            <person name="Kubasova T."/>
            <person name="Jahodarova E."/>
            <person name="Rychlik I."/>
        </authorList>
    </citation>
    <scope>NUCLEOTIDE SEQUENCE</scope>
    <source>
        <strain evidence="2">An559</strain>
    </source>
</reference>
<dbReference type="RefSeq" id="WP_204447777.1">
    <property type="nucleotide sequence ID" value="NZ_JACJKY010000021.1"/>
</dbReference>
<dbReference type="PANTHER" id="PTHR35811:SF1">
    <property type="entry name" value="HTH OST-TYPE DOMAIN-CONTAINING PROTEIN"/>
    <property type="match status" value="1"/>
</dbReference>
<dbReference type="InterPro" id="IPR025605">
    <property type="entry name" value="OST-HTH/LOTUS_dom"/>
</dbReference>
<gene>
    <name evidence="2" type="ORF">H6A12_10815</name>
</gene>
<dbReference type="Pfam" id="PF12872">
    <property type="entry name" value="OST-HTH"/>
    <property type="match status" value="1"/>
</dbReference>
<reference evidence="2" key="2">
    <citation type="journal article" date="2021" name="Sci. Rep.">
        <title>The distribution of antibiotic resistance genes in chicken gut microbiota commensals.</title>
        <authorList>
            <person name="Juricova H."/>
            <person name="Matiasovicova J."/>
            <person name="Kubasova T."/>
            <person name="Cejkova D."/>
            <person name="Rychlik I."/>
        </authorList>
    </citation>
    <scope>NUCLEOTIDE SEQUENCE</scope>
    <source>
        <strain evidence="2">An559</strain>
    </source>
</reference>
<dbReference type="Proteomes" id="UP000774750">
    <property type="component" value="Unassembled WGS sequence"/>
</dbReference>
<dbReference type="InterPro" id="IPR041966">
    <property type="entry name" value="LOTUS-like"/>
</dbReference>
<name>A0A939BFD1_9FIRM</name>